<dbReference type="AlphaFoldDB" id="A0AAW3ZYB2"/>
<proteinExistence type="predicted"/>
<reference evidence="2 3" key="1">
    <citation type="submission" date="2015-08" db="EMBL/GenBank/DDBJ databases">
        <title>Comparative genomics of the Campylobacter concisus group.</title>
        <authorList>
            <person name="Yee E."/>
            <person name="Chapman M.H."/>
            <person name="Huynh S."/>
            <person name="Bono J.L."/>
            <person name="On S.L."/>
            <person name="St Leger J."/>
            <person name="Foster G."/>
            <person name="Parker C.T."/>
            <person name="Miller W.G."/>
        </authorList>
    </citation>
    <scope>NUCLEOTIDE SEQUENCE [LARGE SCALE GENOMIC DNA]</scope>
    <source>
        <strain evidence="2 3">RM9337</strain>
    </source>
</reference>
<dbReference type="Proteomes" id="UP001318760">
    <property type="component" value="Unassembled WGS sequence"/>
</dbReference>
<evidence type="ECO:0000313" key="3">
    <source>
        <dbReference type="Proteomes" id="UP000650616"/>
    </source>
</evidence>
<dbReference type="InterPro" id="IPR011050">
    <property type="entry name" value="Pectin_lyase_fold/virulence"/>
</dbReference>
<reference evidence="1 4" key="2">
    <citation type="submission" date="2020-10" db="EMBL/GenBank/DDBJ databases">
        <title>Campylobacter californiensis sp. nov. isolated from cattle and feral swine in California.</title>
        <authorList>
            <person name="Miller W.G."/>
        </authorList>
    </citation>
    <scope>NUCLEOTIDE SEQUENCE [LARGE SCALE GENOMIC DNA]</scope>
    <source>
        <strain evidence="1 4">RM12919</strain>
    </source>
</reference>
<dbReference type="EMBL" id="LIWG01000010">
    <property type="protein sequence ID" value="MBE3608606.1"/>
    <property type="molecule type" value="Genomic_DNA"/>
</dbReference>
<evidence type="ECO:0000313" key="2">
    <source>
        <dbReference type="EMBL" id="MBE3608606.1"/>
    </source>
</evidence>
<evidence type="ECO:0000313" key="4">
    <source>
        <dbReference type="Proteomes" id="UP001318760"/>
    </source>
</evidence>
<dbReference type="Gene3D" id="2.160.20.10">
    <property type="entry name" value="Single-stranded right-handed beta-helix, Pectin lyase-like"/>
    <property type="match status" value="1"/>
</dbReference>
<dbReference type="InterPro" id="IPR022208">
    <property type="entry name" value="DUF3737"/>
</dbReference>
<name>A0AAW3ZYB2_9BACT</name>
<gene>
    <name evidence="1" type="ORF">CCAL12919_06030</name>
    <name evidence="2" type="ORF">CCAL9337_07730</name>
</gene>
<dbReference type="InterPro" id="IPR012334">
    <property type="entry name" value="Pectin_lyas_fold"/>
</dbReference>
<comment type="caution">
    <text evidence="2">The sequence shown here is derived from an EMBL/GenBank/DDBJ whole genome shotgun (WGS) entry which is preliminary data.</text>
</comment>
<sequence length="278" mass="31732">MKEIKEQKFMGERALFSAQSLILQNCIFKDGESPLKHSEQIRVTNSHFAYKYPFWYSKNIDVKDCTFSQMARAGIWYSSNLRFTDVLFEAPKAFRKSSQILLENITFTDAAETLWNCTDIRAKNISAKGDYFAMNCENVEFIGLNLVGNYSFDGCKNVHIKDSKLLSKDAFWNCENVVVENCVIIGEYLGWNSKNITLINCTVESLQGMCYIQNLVMRECMCADTTLAFEYSTVDVEILGKIHSVKNPLCGRIKAKEITEVIMDEDLVDPSKTEIITN</sequence>
<dbReference type="SUPFAM" id="SSF51126">
    <property type="entry name" value="Pectin lyase-like"/>
    <property type="match status" value="1"/>
</dbReference>
<dbReference type="RefSeq" id="WP_170016852.1">
    <property type="nucleotide sequence ID" value="NZ_CP012545.1"/>
</dbReference>
<accession>A0AAW3ZYB2</accession>
<keyword evidence="3" id="KW-1185">Reference proteome</keyword>
<evidence type="ECO:0000313" key="1">
    <source>
        <dbReference type="EMBL" id="MBE2986690.1"/>
    </source>
</evidence>
<organism evidence="2 3">
    <name type="scientific">Campylobacter californiensis</name>
    <dbReference type="NCBI Taxonomy" id="1032243"/>
    <lineage>
        <taxon>Bacteria</taxon>
        <taxon>Pseudomonadati</taxon>
        <taxon>Campylobacterota</taxon>
        <taxon>Epsilonproteobacteria</taxon>
        <taxon>Campylobacterales</taxon>
        <taxon>Campylobacteraceae</taxon>
        <taxon>Campylobacter</taxon>
    </lineage>
</organism>
<dbReference type="Proteomes" id="UP000650616">
    <property type="component" value="Unassembled WGS sequence"/>
</dbReference>
<dbReference type="Pfam" id="PF12541">
    <property type="entry name" value="DUF3737"/>
    <property type="match status" value="1"/>
</dbReference>
<protein>
    <submittedName>
        <fullName evidence="2">DUF3737 family protein</fullName>
    </submittedName>
</protein>
<dbReference type="EMBL" id="JADBHS010000010">
    <property type="protein sequence ID" value="MBE2986690.1"/>
    <property type="molecule type" value="Genomic_DNA"/>
</dbReference>